<dbReference type="GO" id="GO:0042601">
    <property type="term" value="C:endospore-forming forespore"/>
    <property type="evidence" value="ECO:0007669"/>
    <property type="project" value="TreeGrafter"/>
</dbReference>
<sequence>MDLSRYRDKAYLVTYELTTDIFELYDIKVDDIVPIRSVYILYTDKGVKVLKKINYSLQELEFTNSVTEHLLDKGYSNIVTYMNTTDGRYYVKKSDGIYVVLNLIKSREADYQNPSDVSNVSRELCIFHKFTRGMKGIMEKRNNLFKWIPDFEKRACDLLKFKEIAQLHEIKTEFDKLYLENVVRYLNQASQSIELLKSSKYEELCKETEEINNICHHNLAHHNVMIDDCNKVYFSDFDNCIKDLRIHDVANIMVKAIKYFNWDVNTAQSILENYSSIDALRKEEVEVLYGFLTFPQDFYEISMQYYMKTKRWDEEDFLSRLVRKAGYYEDRLNFLEYIKSKVKTGI</sequence>
<dbReference type="InterPro" id="IPR011009">
    <property type="entry name" value="Kinase-like_dom_sf"/>
</dbReference>
<dbReference type="NCBIfam" id="TIGR02906">
    <property type="entry name" value="spore_CotS"/>
    <property type="match status" value="1"/>
</dbReference>
<proteinExistence type="predicted"/>
<evidence type="ECO:0000313" key="1">
    <source>
        <dbReference type="EMBL" id="KPU44556.1"/>
    </source>
</evidence>
<name>A0A0P8W963_9CLOT</name>
<dbReference type="RefSeq" id="WP_054874707.1">
    <property type="nucleotide sequence ID" value="NZ_LKET01000029.1"/>
</dbReference>
<reference evidence="1 2" key="1">
    <citation type="submission" date="2015-09" db="EMBL/GenBank/DDBJ databases">
        <title>Genome sequence of Oxobacter pfennigii DSM 3222.</title>
        <authorList>
            <person name="Poehlein A."/>
            <person name="Bengelsdorf F.R."/>
            <person name="Schiel-Bengelsdorf B."/>
            <person name="Duerre P."/>
            <person name="Daniel R."/>
        </authorList>
    </citation>
    <scope>NUCLEOTIDE SEQUENCE [LARGE SCALE GENOMIC DNA]</scope>
    <source>
        <strain evidence="1 2">DSM 3222</strain>
    </source>
</reference>
<keyword evidence="2" id="KW-1185">Reference proteome</keyword>
<keyword evidence="1" id="KW-0946">Virion</keyword>
<dbReference type="InterPro" id="IPR047175">
    <property type="entry name" value="CotS-like"/>
</dbReference>
<dbReference type="SUPFAM" id="SSF56112">
    <property type="entry name" value="Protein kinase-like (PK-like)"/>
    <property type="match status" value="1"/>
</dbReference>
<protein>
    <submittedName>
        <fullName evidence="1">Spore coat protein I</fullName>
    </submittedName>
</protein>
<accession>A0A0P8W963</accession>
<dbReference type="AlphaFoldDB" id="A0A0P8W963"/>
<dbReference type="PANTHER" id="PTHR39179">
    <property type="entry name" value="SPORE COAT PROTEIN I"/>
    <property type="match status" value="1"/>
</dbReference>
<dbReference type="EMBL" id="LKET01000029">
    <property type="protein sequence ID" value="KPU44556.1"/>
    <property type="molecule type" value="Genomic_DNA"/>
</dbReference>
<dbReference type="InterPro" id="IPR014255">
    <property type="entry name" value="Spore_coat_CotS"/>
</dbReference>
<dbReference type="Gene3D" id="3.30.200.20">
    <property type="entry name" value="Phosphorylase Kinase, domain 1"/>
    <property type="match status" value="1"/>
</dbReference>
<dbReference type="OrthoDB" id="9771902at2"/>
<keyword evidence="1" id="KW-0167">Capsid protein</keyword>
<dbReference type="STRING" id="36849.OXPF_16390"/>
<dbReference type="Proteomes" id="UP000050326">
    <property type="component" value="Unassembled WGS sequence"/>
</dbReference>
<dbReference type="Gene3D" id="3.90.1200.10">
    <property type="match status" value="1"/>
</dbReference>
<organism evidence="1 2">
    <name type="scientific">Oxobacter pfennigii</name>
    <dbReference type="NCBI Taxonomy" id="36849"/>
    <lineage>
        <taxon>Bacteria</taxon>
        <taxon>Bacillati</taxon>
        <taxon>Bacillota</taxon>
        <taxon>Clostridia</taxon>
        <taxon>Eubacteriales</taxon>
        <taxon>Clostridiaceae</taxon>
        <taxon>Oxobacter</taxon>
    </lineage>
</organism>
<evidence type="ECO:0000313" key="2">
    <source>
        <dbReference type="Proteomes" id="UP000050326"/>
    </source>
</evidence>
<gene>
    <name evidence="1" type="primary">cotI_3</name>
    <name evidence="1" type="ORF">OXPF_16390</name>
</gene>
<comment type="caution">
    <text evidence="1">The sequence shown here is derived from an EMBL/GenBank/DDBJ whole genome shotgun (WGS) entry which is preliminary data.</text>
</comment>
<dbReference type="PANTHER" id="PTHR39179:SF1">
    <property type="entry name" value="SPORE COAT PROTEIN I"/>
    <property type="match status" value="1"/>
</dbReference>